<evidence type="ECO:0000313" key="2">
    <source>
        <dbReference type="Proteomes" id="UP000229378"/>
    </source>
</evidence>
<dbReference type="RefSeq" id="WP_099460367.1">
    <property type="nucleotide sequence ID" value="NZ_PEHN01000002.1"/>
</dbReference>
<gene>
    <name evidence="1" type="ORF">CS533_02260</name>
</gene>
<accession>A0A2G4U681</accession>
<name>A0A2G4U681_YERBE</name>
<comment type="caution">
    <text evidence="1">The sequence shown here is derived from an EMBL/GenBank/DDBJ whole genome shotgun (WGS) entry which is preliminary data.</text>
</comment>
<dbReference type="AlphaFoldDB" id="A0A2G4U681"/>
<dbReference type="Proteomes" id="UP000229378">
    <property type="component" value="Unassembled WGS sequence"/>
</dbReference>
<proteinExistence type="predicted"/>
<protein>
    <submittedName>
        <fullName evidence="1">Tight adherance operon protein</fullName>
    </submittedName>
</protein>
<sequence>MNRKLILLFSLIIIAIGAAGVLGNREDGSNTLNNLVEPKKEKIATIMLAQSTRDLSSGTILTKDDYALKTVMVPESSQLIKSDLSNPENIKSHLLKTNILSGSYITNEMLVSPESSEFDRLSLKKGEVIYKFDIEQQEQHLLDVLNLGDTLSLQLRTLETDLRKGVENGIAINTQEMNDRKKQNYLLTEVIPNMRVIRIKKYSANELSEENKKNQKTKISLVGYIEVIINTEELNIIHLAEKSGDIFLIPGTELRDEHHTSKSLHDIFPKLRTIRELRG</sequence>
<dbReference type="CDD" id="cd11614">
    <property type="entry name" value="SAF_CpaB_FlgA_like"/>
    <property type="match status" value="1"/>
</dbReference>
<evidence type="ECO:0000313" key="1">
    <source>
        <dbReference type="EMBL" id="PHZ28841.1"/>
    </source>
</evidence>
<reference evidence="1 2" key="1">
    <citation type="submission" date="2017-10" db="EMBL/GenBank/DDBJ databases">
        <authorList>
            <person name="Banno H."/>
            <person name="Chua N.-H."/>
        </authorList>
    </citation>
    <scope>NUCLEOTIDE SEQUENCE [LARGE SCALE GENOMIC DNA]</scope>
    <source>
        <strain evidence="1 2">SCPM-O-B-7607</strain>
    </source>
</reference>
<organism evidence="1 2">
    <name type="scientific">Yersinia bercovieri</name>
    <dbReference type="NCBI Taxonomy" id="634"/>
    <lineage>
        <taxon>Bacteria</taxon>
        <taxon>Pseudomonadati</taxon>
        <taxon>Pseudomonadota</taxon>
        <taxon>Gammaproteobacteria</taxon>
        <taxon>Enterobacterales</taxon>
        <taxon>Yersiniaceae</taxon>
        <taxon>Yersinia</taxon>
    </lineage>
</organism>
<dbReference type="EMBL" id="PEHN01000002">
    <property type="protein sequence ID" value="PHZ28841.1"/>
    <property type="molecule type" value="Genomic_DNA"/>
</dbReference>